<evidence type="ECO:0000313" key="2">
    <source>
        <dbReference type="EMBL" id="KAF1848793.1"/>
    </source>
</evidence>
<evidence type="ECO:0000313" key="3">
    <source>
        <dbReference type="Proteomes" id="UP000800039"/>
    </source>
</evidence>
<accession>A0A9P4GLX5</accession>
<keyword evidence="1" id="KW-0812">Transmembrane</keyword>
<keyword evidence="3" id="KW-1185">Reference proteome</keyword>
<name>A0A9P4GLX5_9PLEO</name>
<dbReference type="EMBL" id="ML976615">
    <property type="protein sequence ID" value="KAF1848793.1"/>
    <property type="molecule type" value="Genomic_DNA"/>
</dbReference>
<keyword evidence="1" id="KW-1133">Transmembrane helix</keyword>
<evidence type="ECO:0000256" key="1">
    <source>
        <dbReference type="SAM" id="Phobius"/>
    </source>
</evidence>
<feature type="transmembrane region" description="Helical" evidence="1">
    <location>
        <begin position="23"/>
        <end position="42"/>
    </location>
</feature>
<keyword evidence="1" id="KW-0472">Membrane</keyword>
<reference evidence="2" key="1">
    <citation type="submission" date="2020-01" db="EMBL/GenBank/DDBJ databases">
        <authorList>
            <consortium name="DOE Joint Genome Institute"/>
            <person name="Haridas S."/>
            <person name="Albert R."/>
            <person name="Binder M."/>
            <person name="Bloem J."/>
            <person name="Labutti K."/>
            <person name="Salamov A."/>
            <person name="Andreopoulos B."/>
            <person name="Baker S.E."/>
            <person name="Barry K."/>
            <person name="Bills G."/>
            <person name="Bluhm B.H."/>
            <person name="Cannon C."/>
            <person name="Castanera R."/>
            <person name="Culley D.E."/>
            <person name="Daum C."/>
            <person name="Ezra D."/>
            <person name="Gonzalez J.B."/>
            <person name="Henrissat B."/>
            <person name="Kuo A."/>
            <person name="Liang C."/>
            <person name="Lipzen A."/>
            <person name="Lutzoni F."/>
            <person name="Magnuson J."/>
            <person name="Mondo S."/>
            <person name="Nolan M."/>
            <person name="Ohm R."/>
            <person name="Pangilinan J."/>
            <person name="Park H.-J."/>
            <person name="Ramirez L."/>
            <person name="Alfaro M."/>
            <person name="Sun H."/>
            <person name="Tritt A."/>
            <person name="Yoshinaga Y."/>
            <person name="Zwiers L.-H."/>
            <person name="Turgeon B.G."/>
            <person name="Goodwin S.B."/>
            <person name="Spatafora J.W."/>
            <person name="Crous P.W."/>
            <person name="Grigoriev I.V."/>
        </authorList>
    </citation>
    <scope>NUCLEOTIDE SEQUENCE</scope>
    <source>
        <strain evidence="2">CBS 394.84</strain>
    </source>
</reference>
<gene>
    <name evidence="2" type="ORF">K460DRAFT_276894</name>
</gene>
<dbReference type="AlphaFoldDB" id="A0A9P4GLX5"/>
<sequence>KRLNKNFNYIKVRLFLIKVKNKFINYFLNFLANFKIYFRFYINILKPINLKMLL</sequence>
<organism evidence="2 3">
    <name type="scientific">Cucurbitaria berberidis CBS 394.84</name>
    <dbReference type="NCBI Taxonomy" id="1168544"/>
    <lineage>
        <taxon>Eukaryota</taxon>
        <taxon>Fungi</taxon>
        <taxon>Dikarya</taxon>
        <taxon>Ascomycota</taxon>
        <taxon>Pezizomycotina</taxon>
        <taxon>Dothideomycetes</taxon>
        <taxon>Pleosporomycetidae</taxon>
        <taxon>Pleosporales</taxon>
        <taxon>Pleosporineae</taxon>
        <taxon>Cucurbitariaceae</taxon>
        <taxon>Cucurbitaria</taxon>
    </lineage>
</organism>
<feature type="non-terminal residue" evidence="2">
    <location>
        <position position="1"/>
    </location>
</feature>
<protein>
    <submittedName>
        <fullName evidence="2">Uncharacterized protein</fullName>
    </submittedName>
</protein>
<dbReference type="RefSeq" id="XP_040791356.1">
    <property type="nucleotide sequence ID" value="XM_040928148.1"/>
</dbReference>
<proteinExistence type="predicted"/>
<comment type="caution">
    <text evidence="2">The sequence shown here is derived from an EMBL/GenBank/DDBJ whole genome shotgun (WGS) entry which is preliminary data.</text>
</comment>
<dbReference type="GeneID" id="63845401"/>
<dbReference type="Proteomes" id="UP000800039">
    <property type="component" value="Unassembled WGS sequence"/>
</dbReference>